<proteinExistence type="predicted"/>
<comment type="cofactor">
    <cofactor evidence="1">
        <name>Fe(2+)</name>
        <dbReference type="ChEBI" id="CHEBI:29033"/>
    </cofactor>
</comment>
<dbReference type="SUPFAM" id="SSF51197">
    <property type="entry name" value="Clavaminate synthase-like"/>
    <property type="match status" value="1"/>
</dbReference>
<dbReference type="GO" id="GO:0005506">
    <property type="term" value="F:iron ion binding"/>
    <property type="evidence" value="ECO:0007669"/>
    <property type="project" value="UniProtKB-ARBA"/>
</dbReference>
<evidence type="ECO:0000313" key="2">
    <source>
        <dbReference type="EMBL" id="ART90555.1"/>
    </source>
</evidence>
<dbReference type="Gene3D" id="2.60.120.620">
    <property type="entry name" value="q2cbj1_9rhob like domain"/>
    <property type="match status" value="1"/>
</dbReference>
<sequence>MGKSLTAAQIAGYEHDGYVAPIRIMSEDAAAEIRARLLAAEATQGGPMAGALRFKPHILYTFLDDLVRDEGLLDAVEDVLGPNILCWASAFFTKEAHDPSFVSWHQDSTYWGLSTPEVTTAWVALSSSTPENGCMRVIPGSHTAEQISHTDTHHENNMLSRGQVIDTEIDESRAVNIVLRPGEMSLHHVRLIHGSEANHSDGRRIGFAIRYIPTHLHQVNGPHDAAGLVRGDDEYGNFEIEPSPRTDLDPKAVAYHARSAELHGQLLYQGTERQPYS</sequence>
<organism evidence="2">
    <name type="scientific">uncultured Pseudomonadota bacterium</name>
    <dbReference type="NCBI Taxonomy" id="153809"/>
    <lineage>
        <taxon>Bacteria</taxon>
        <taxon>Pseudomonadati</taxon>
        <taxon>Pseudomonadota</taxon>
        <taxon>environmental samples</taxon>
    </lineage>
</organism>
<dbReference type="PANTHER" id="PTHR20883">
    <property type="entry name" value="PHYTANOYL-COA DIOXYGENASE DOMAIN CONTAINING 1"/>
    <property type="match status" value="1"/>
</dbReference>
<dbReference type="InterPro" id="IPR008775">
    <property type="entry name" value="Phytyl_CoA_dOase-like"/>
</dbReference>
<dbReference type="Pfam" id="PF05721">
    <property type="entry name" value="PhyH"/>
    <property type="match status" value="1"/>
</dbReference>
<name>A0A2P0QJH2_9PROT</name>
<dbReference type="AlphaFoldDB" id="A0A2P0QJH2"/>
<dbReference type="EMBL" id="KY400105">
    <property type="protein sequence ID" value="ART90555.1"/>
    <property type="molecule type" value="Genomic_DNA"/>
</dbReference>
<accession>A0A2P0QJH2</accession>
<protein>
    <submittedName>
        <fullName evidence="2">Phytanoyl-CoA dioxygenase</fullName>
    </submittedName>
</protein>
<evidence type="ECO:0000256" key="1">
    <source>
        <dbReference type="ARBA" id="ARBA00001954"/>
    </source>
</evidence>
<reference evidence="2" key="1">
    <citation type="submission" date="2016-12" db="EMBL/GenBank/DDBJ databases">
        <title>Arsenic respiratory pathways in the anoxic pelagic waters of the Pacific Ocean.</title>
        <authorList>
            <person name="Saunders J.K."/>
            <person name="Fuchsman C.A."/>
            <person name="McKay C."/>
            <person name="Rocap G."/>
        </authorList>
    </citation>
    <scope>NUCLEOTIDE SEQUENCE</scope>
</reference>
<keyword evidence="2" id="KW-0223">Dioxygenase</keyword>
<dbReference type="PANTHER" id="PTHR20883:SF48">
    <property type="entry name" value="ECTOINE DIOXYGENASE"/>
    <property type="match status" value="1"/>
</dbReference>
<keyword evidence="2" id="KW-0560">Oxidoreductase</keyword>
<dbReference type="GO" id="GO:0016706">
    <property type="term" value="F:2-oxoglutarate-dependent dioxygenase activity"/>
    <property type="evidence" value="ECO:0007669"/>
    <property type="project" value="UniProtKB-ARBA"/>
</dbReference>